<sequence length="144" mass="17331">MRKTKLPLVTDVDYLGIMIGSDAWLNWLEQTTSFRYEPRQQGKSLLYEITVRQRGKYWYAYRKVNNRLRQFYLAKSENLDWERLQLAVDFLSQSEADFYRNRETVRQKVCTTESTPEQLRSRIVELEAKCRKLETENFKLKSGM</sequence>
<evidence type="ECO:0000313" key="3">
    <source>
        <dbReference type="Proteomes" id="UP000218238"/>
    </source>
</evidence>
<dbReference type="InterPro" id="IPR046738">
    <property type="entry name" value="DUF6788"/>
</dbReference>
<feature type="domain" description="DUF6788" evidence="1">
    <location>
        <begin position="33"/>
        <end position="77"/>
    </location>
</feature>
<evidence type="ECO:0000313" key="2">
    <source>
        <dbReference type="EMBL" id="PAX59872.1"/>
    </source>
</evidence>
<accession>A0A2A2TN60</accession>
<name>A0A2A2TN60_9CYAN</name>
<dbReference type="RefSeq" id="WP_095720612.1">
    <property type="nucleotide sequence ID" value="NZ_NTFS01000032.1"/>
</dbReference>
<dbReference type="EMBL" id="NTFS01000032">
    <property type="protein sequence ID" value="PAX59872.1"/>
    <property type="molecule type" value="Genomic_DNA"/>
</dbReference>
<comment type="caution">
    <text evidence="2">The sequence shown here is derived from an EMBL/GenBank/DDBJ whole genome shotgun (WGS) entry which is preliminary data.</text>
</comment>
<proteinExistence type="predicted"/>
<evidence type="ECO:0000259" key="1">
    <source>
        <dbReference type="Pfam" id="PF20586"/>
    </source>
</evidence>
<dbReference type="Proteomes" id="UP000218238">
    <property type="component" value="Unassembled WGS sequence"/>
</dbReference>
<gene>
    <name evidence="2" type="ORF">CK510_04800</name>
</gene>
<dbReference type="AlphaFoldDB" id="A0A2A2TN60"/>
<protein>
    <recommendedName>
        <fullName evidence="1">DUF6788 domain-containing protein</fullName>
    </recommendedName>
</protein>
<dbReference type="Pfam" id="PF20586">
    <property type="entry name" value="DUF6788"/>
    <property type="match status" value="1"/>
</dbReference>
<reference evidence="2" key="1">
    <citation type="submission" date="2017-08" db="EMBL/GenBank/DDBJ databases">
        <title>Draft genome sequence of filamentous cyanobacterium Calothrix elsteri CCALA 953.</title>
        <authorList>
            <person name="Gagunashvili A.N."/>
            <person name="Elster J."/>
            <person name="Andresson O.S."/>
        </authorList>
    </citation>
    <scope>NUCLEOTIDE SEQUENCE [LARGE SCALE GENOMIC DNA]</scope>
    <source>
        <strain evidence="2">CCALA 953</strain>
    </source>
</reference>
<dbReference type="OrthoDB" id="518043at2"/>
<keyword evidence="3" id="KW-1185">Reference proteome</keyword>
<organism evidence="2 3">
    <name type="scientific">Brunnivagina elsteri CCALA 953</name>
    <dbReference type="NCBI Taxonomy" id="987040"/>
    <lineage>
        <taxon>Bacteria</taxon>
        <taxon>Bacillati</taxon>
        <taxon>Cyanobacteriota</taxon>
        <taxon>Cyanophyceae</taxon>
        <taxon>Nostocales</taxon>
        <taxon>Calotrichaceae</taxon>
        <taxon>Brunnivagina</taxon>
    </lineage>
</organism>